<comment type="subcellular location">
    <subcellularLocation>
        <location evidence="1 9">Cell membrane</location>
        <topology evidence="1 9">Multi-pass membrane protein</topology>
    </subcellularLocation>
</comment>
<dbReference type="Proteomes" id="UP000231019">
    <property type="component" value="Unassembled WGS sequence"/>
</dbReference>
<keyword evidence="2 9" id="KW-0813">Transport</keyword>
<evidence type="ECO:0000256" key="1">
    <source>
        <dbReference type="ARBA" id="ARBA00004651"/>
    </source>
</evidence>
<name>A0A2M7G1N9_9BACT</name>
<dbReference type="Gene3D" id="1.20.1640.10">
    <property type="entry name" value="Multidrug efflux transporter AcrB transmembrane domain"/>
    <property type="match status" value="1"/>
</dbReference>
<dbReference type="GO" id="GO:0005886">
    <property type="term" value="C:plasma membrane"/>
    <property type="evidence" value="ECO:0007669"/>
    <property type="project" value="UniProtKB-SubCell"/>
</dbReference>
<feature type="transmembrane region" description="Helical" evidence="9">
    <location>
        <begin position="253"/>
        <end position="271"/>
    </location>
</feature>
<keyword evidence="7 9" id="KW-0811">Translocation</keyword>
<dbReference type="FunFam" id="1.20.1640.10:FF:000004">
    <property type="entry name" value="Protein translocase subunit SecD"/>
    <property type="match status" value="1"/>
</dbReference>
<keyword evidence="6 9" id="KW-1133">Transmembrane helix</keyword>
<dbReference type="InterPro" id="IPR055344">
    <property type="entry name" value="SecD_SecF_C_bact"/>
</dbReference>
<dbReference type="PANTHER" id="PTHR30081">
    <property type="entry name" value="PROTEIN-EXPORT MEMBRANE PROTEIN SEC"/>
    <property type="match status" value="1"/>
</dbReference>
<evidence type="ECO:0000313" key="14">
    <source>
        <dbReference type="Proteomes" id="UP000231019"/>
    </source>
</evidence>
<feature type="transmembrane region" description="Helical" evidence="9">
    <location>
        <begin position="344"/>
        <end position="369"/>
    </location>
</feature>
<feature type="transmembrane region" description="Helical" evidence="9">
    <location>
        <begin position="302"/>
        <end position="323"/>
    </location>
</feature>
<feature type="domain" description="Protein translocase subunit SecDF P1" evidence="11">
    <location>
        <begin position="70"/>
        <end position="126"/>
    </location>
</feature>
<evidence type="ECO:0000313" key="13">
    <source>
        <dbReference type="EMBL" id="PIW15447.1"/>
    </source>
</evidence>
<evidence type="ECO:0000256" key="9">
    <source>
        <dbReference type="HAMAP-Rule" id="MF_01463"/>
    </source>
</evidence>
<evidence type="ECO:0000259" key="10">
    <source>
        <dbReference type="Pfam" id="PF02355"/>
    </source>
</evidence>
<dbReference type="GO" id="GO:0065002">
    <property type="term" value="P:intracellular protein transmembrane transport"/>
    <property type="evidence" value="ECO:0007669"/>
    <property type="project" value="UniProtKB-UniRule"/>
</dbReference>
<dbReference type="Pfam" id="PF07549">
    <property type="entry name" value="Sec_GG"/>
    <property type="match status" value="1"/>
</dbReference>
<dbReference type="AlphaFoldDB" id="A0A2M7G1N9"/>
<sequence length="426" mass="46623">MANRDKFMLLFLIILIGVASWIIATKPIKQGLDIQGGIHLVVEAKDVKEKIVDNKVVESAVKVNPEVMLAAIAVVRQRVDGLGVAEPMIQLKGERQIIVELPGIKDPQDAVKLIGETAKLDFRRQDPKDPSKWVETGVYGKMLKDARANLRGASDWIIEFEFNKEGAQKFGDLTTELVGQPLGIFLDNKLVSSPRVNSPITGGSGLIEGGFTAEDAKKLAIQLKAGQLPVPLEMVENRTVGPTLGQEAVEKSFFAGMAGLFVVVIFMIWFYRIPGAVADIALVFYSLLNLAIFKLIPVTLTVPGIAGFILSIGMAVDANILIFERTKEELRMGKSIFNAVESGFQRAFSSIFDSNTTTLISCAVLYYFGTGLIRGFAVTLAIGVIISMFTAITVSRTLMRIVVRFKKMRNPLLYGVKPMRKQQTGA</sequence>
<keyword evidence="8 9" id="KW-0472">Membrane</keyword>
<proteinExistence type="inferred from homology"/>
<feature type="transmembrane region" description="Helical" evidence="9">
    <location>
        <begin position="375"/>
        <end position="399"/>
    </location>
</feature>
<dbReference type="InterPro" id="IPR054384">
    <property type="entry name" value="SecDF_P1_head"/>
</dbReference>
<dbReference type="PANTHER" id="PTHR30081:SF1">
    <property type="entry name" value="PROTEIN TRANSLOCASE SUBUNIT SECD"/>
    <property type="match status" value="1"/>
</dbReference>
<keyword evidence="4 9" id="KW-0812">Transmembrane</keyword>
<keyword evidence="3 9" id="KW-1003">Cell membrane</keyword>
<dbReference type="SUPFAM" id="SSF82866">
    <property type="entry name" value="Multidrug efflux transporter AcrB transmembrane domain"/>
    <property type="match status" value="1"/>
</dbReference>
<dbReference type="InterPro" id="IPR005791">
    <property type="entry name" value="SecD"/>
</dbReference>
<feature type="transmembrane region" description="Helical" evidence="9">
    <location>
        <begin position="7"/>
        <end position="24"/>
    </location>
</feature>
<evidence type="ECO:0000256" key="7">
    <source>
        <dbReference type="ARBA" id="ARBA00023010"/>
    </source>
</evidence>
<evidence type="ECO:0000259" key="11">
    <source>
        <dbReference type="Pfam" id="PF21760"/>
    </source>
</evidence>
<dbReference type="Pfam" id="PF02355">
    <property type="entry name" value="SecD_SecF_C"/>
    <property type="match status" value="1"/>
</dbReference>
<dbReference type="EMBL" id="PFFQ01000053">
    <property type="protein sequence ID" value="PIW15447.1"/>
    <property type="molecule type" value="Genomic_DNA"/>
</dbReference>
<comment type="subunit">
    <text evidence="9">Forms a complex with SecF. Part of the essential Sec protein translocation apparatus which comprises SecA, SecYEG and auxiliary proteins SecDF. Other proteins may also be involved.</text>
</comment>
<feature type="domain" description="SecDF P1 head subdomain" evidence="12">
    <location>
        <begin position="137"/>
        <end position="230"/>
    </location>
</feature>
<evidence type="ECO:0000256" key="3">
    <source>
        <dbReference type="ARBA" id="ARBA00022475"/>
    </source>
</evidence>
<dbReference type="GO" id="GO:0043952">
    <property type="term" value="P:protein transport by the Sec complex"/>
    <property type="evidence" value="ECO:0007669"/>
    <property type="project" value="UniProtKB-UniRule"/>
</dbReference>
<evidence type="ECO:0000256" key="5">
    <source>
        <dbReference type="ARBA" id="ARBA00022927"/>
    </source>
</evidence>
<dbReference type="InterPro" id="IPR048631">
    <property type="entry name" value="SecD_1st"/>
</dbReference>
<dbReference type="Gene3D" id="3.30.70.3220">
    <property type="match status" value="1"/>
</dbReference>
<dbReference type="Pfam" id="PF21760">
    <property type="entry name" value="SecD_1st"/>
    <property type="match status" value="1"/>
</dbReference>
<dbReference type="InterPro" id="IPR022646">
    <property type="entry name" value="SecD/SecF_CS"/>
</dbReference>
<dbReference type="InterPro" id="IPR022813">
    <property type="entry name" value="SecD/SecF_arch_bac"/>
</dbReference>
<gene>
    <name evidence="9 13" type="primary">secD</name>
    <name evidence="13" type="ORF">COW36_18720</name>
</gene>
<reference evidence="13 14" key="1">
    <citation type="submission" date="2017-09" db="EMBL/GenBank/DDBJ databases">
        <title>Depth-based differentiation of microbial function through sediment-hosted aquifers and enrichment of novel symbionts in the deep terrestrial subsurface.</title>
        <authorList>
            <person name="Probst A.J."/>
            <person name="Ladd B."/>
            <person name="Jarett J.K."/>
            <person name="Geller-Mcgrath D.E."/>
            <person name="Sieber C.M."/>
            <person name="Emerson J.B."/>
            <person name="Anantharaman K."/>
            <person name="Thomas B.C."/>
            <person name="Malmstrom R."/>
            <person name="Stieglmeier M."/>
            <person name="Klingl A."/>
            <person name="Woyke T."/>
            <person name="Ryan C.M."/>
            <person name="Banfield J.F."/>
        </authorList>
    </citation>
    <scope>NUCLEOTIDE SEQUENCE [LARGE SCALE GENOMIC DNA]</scope>
    <source>
        <strain evidence="13">CG17_big_fil_post_rev_8_21_14_2_50_48_46</strain>
    </source>
</reference>
<comment type="similarity">
    <text evidence="9">Belongs to the SecD/SecF family. SecD subfamily.</text>
</comment>
<comment type="caution">
    <text evidence="13">The sequence shown here is derived from an EMBL/GenBank/DDBJ whole genome shotgun (WGS) entry which is preliminary data.</text>
</comment>
<organism evidence="13 14">
    <name type="scientific">bacterium (Candidatus Blackallbacteria) CG17_big_fil_post_rev_8_21_14_2_50_48_46</name>
    <dbReference type="NCBI Taxonomy" id="2014261"/>
    <lineage>
        <taxon>Bacteria</taxon>
        <taxon>Candidatus Blackallbacteria</taxon>
    </lineage>
</organism>
<dbReference type="GO" id="GO:0006605">
    <property type="term" value="P:protein targeting"/>
    <property type="evidence" value="ECO:0007669"/>
    <property type="project" value="UniProtKB-UniRule"/>
</dbReference>
<dbReference type="InterPro" id="IPR048634">
    <property type="entry name" value="SecD_SecF_C"/>
</dbReference>
<dbReference type="NCBIfam" id="TIGR00916">
    <property type="entry name" value="2A0604s01"/>
    <property type="match status" value="1"/>
</dbReference>
<dbReference type="HAMAP" id="MF_01463_B">
    <property type="entry name" value="SecD_B"/>
    <property type="match status" value="1"/>
</dbReference>
<dbReference type="NCBIfam" id="TIGR01129">
    <property type="entry name" value="secD"/>
    <property type="match status" value="1"/>
</dbReference>
<dbReference type="Pfam" id="PF22599">
    <property type="entry name" value="SecDF_P1_head"/>
    <property type="match status" value="1"/>
</dbReference>
<comment type="function">
    <text evidence="9">Part of the Sec protein translocase complex. Interacts with the SecYEG preprotein conducting channel. SecDF uses the proton motive force (PMF) to complete protein translocation after the ATP-dependent function of SecA.</text>
</comment>
<evidence type="ECO:0000256" key="2">
    <source>
        <dbReference type="ARBA" id="ARBA00022448"/>
    </source>
</evidence>
<accession>A0A2M7G1N9</accession>
<evidence type="ECO:0000256" key="8">
    <source>
        <dbReference type="ARBA" id="ARBA00023136"/>
    </source>
</evidence>
<keyword evidence="5 9" id="KW-0653">Protein transport</keyword>
<protein>
    <recommendedName>
        <fullName evidence="9">Protein translocase subunit SecD</fullName>
    </recommendedName>
</protein>
<evidence type="ECO:0000259" key="12">
    <source>
        <dbReference type="Pfam" id="PF22599"/>
    </source>
</evidence>
<feature type="transmembrane region" description="Helical" evidence="9">
    <location>
        <begin position="276"/>
        <end position="296"/>
    </location>
</feature>
<feature type="domain" description="Protein export membrane protein SecD/SecF C-terminal" evidence="10">
    <location>
        <begin position="233"/>
        <end position="400"/>
    </location>
</feature>
<evidence type="ECO:0000256" key="4">
    <source>
        <dbReference type="ARBA" id="ARBA00022692"/>
    </source>
</evidence>
<evidence type="ECO:0000256" key="6">
    <source>
        <dbReference type="ARBA" id="ARBA00022989"/>
    </source>
</evidence>
<dbReference type="GO" id="GO:0015450">
    <property type="term" value="F:protein-transporting ATPase activity"/>
    <property type="evidence" value="ECO:0007669"/>
    <property type="project" value="InterPro"/>
</dbReference>